<evidence type="ECO:0000259" key="6">
    <source>
        <dbReference type="PROSITE" id="PS51387"/>
    </source>
</evidence>
<accession>A0A239G9C9</accession>
<evidence type="ECO:0000256" key="1">
    <source>
        <dbReference type="ARBA" id="ARBA00001974"/>
    </source>
</evidence>
<name>A0A239G9C9_9ACTN</name>
<dbReference type="SUPFAM" id="SSF56176">
    <property type="entry name" value="FAD-binding/transporter-associated domain-like"/>
    <property type="match status" value="1"/>
</dbReference>
<evidence type="ECO:0000256" key="3">
    <source>
        <dbReference type="ARBA" id="ARBA00022630"/>
    </source>
</evidence>
<dbReference type="InterPro" id="IPR006093">
    <property type="entry name" value="Oxy_OxRdtase_FAD_BS"/>
</dbReference>
<comment type="cofactor">
    <cofactor evidence="1">
        <name>FAD</name>
        <dbReference type="ChEBI" id="CHEBI:57692"/>
    </cofactor>
</comment>
<dbReference type="InterPro" id="IPR016166">
    <property type="entry name" value="FAD-bd_PCMH"/>
</dbReference>
<dbReference type="InterPro" id="IPR016169">
    <property type="entry name" value="FAD-bd_PCMH_sub2"/>
</dbReference>
<evidence type="ECO:0000256" key="4">
    <source>
        <dbReference type="ARBA" id="ARBA00022827"/>
    </source>
</evidence>
<reference evidence="7 8" key="1">
    <citation type="submission" date="2017-06" db="EMBL/GenBank/DDBJ databases">
        <authorList>
            <person name="Kim H.J."/>
            <person name="Triplett B.A."/>
        </authorList>
    </citation>
    <scope>NUCLEOTIDE SEQUENCE [LARGE SCALE GENOMIC DNA]</scope>
    <source>
        <strain evidence="7 8">CGMCC 4.5593</strain>
    </source>
</reference>
<dbReference type="AlphaFoldDB" id="A0A239G9C9"/>
<dbReference type="Gene3D" id="3.40.462.20">
    <property type="match status" value="1"/>
</dbReference>
<keyword evidence="5" id="KW-0560">Oxidoreductase</keyword>
<dbReference type="InterPro" id="IPR016167">
    <property type="entry name" value="FAD-bd_PCMH_sub1"/>
</dbReference>
<dbReference type="GO" id="GO:0016491">
    <property type="term" value="F:oxidoreductase activity"/>
    <property type="evidence" value="ECO:0007669"/>
    <property type="project" value="UniProtKB-KW"/>
</dbReference>
<dbReference type="OrthoDB" id="9775082at2"/>
<dbReference type="GO" id="GO:0071949">
    <property type="term" value="F:FAD binding"/>
    <property type="evidence" value="ECO:0007669"/>
    <property type="project" value="InterPro"/>
</dbReference>
<dbReference type="Proteomes" id="UP000198362">
    <property type="component" value="Unassembled WGS sequence"/>
</dbReference>
<protein>
    <submittedName>
        <fullName evidence="7">FAD/FMN-containing dehydrogenase</fullName>
    </submittedName>
</protein>
<proteinExistence type="inferred from homology"/>
<comment type="similarity">
    <text evidence="2">Belongs to the oxygen-dependent FAD-linked oxidoreductase family.</text>
</comment>
<dbReference type="Pfam" id="PF01565">
    <property type="entry name" value="FAD_binding_4"/>
    <property type="match status" value="1"/>
</dbReference>
<feature type="domain" description="FAD-binding PCMH-type" evidence="6">
    <location>
        <begin position="31"/>
        <end position="202"/>
    </location>
</feature>
<dbReference type="PROSITE" id="PS51387">
    <property type="entry name" value="FAD_PCMH"/>
    <property type="match status" value="1"/>
</dbReference>
<dbReference type="PANTHER" id="PTHR42973:SF39">
    <property type="entry name" value="FAD-BINDING PCMH-TYPE DOMAIN-CONTAINING PROTEIN"/>
    <property type="match status" value="1"/>
</dbReference>
<dbReference type="Gene3D" id="3.30.43.10">
    <property type="entry name" value="Uridine Diphospho-n-acetylenolpyruvylglucosamine Reductase, domain 2"/>
    <property type="match status" value="1"/>
</dbReference>
<keyword evidence="4" id="KW-0274">FAD</keyword>
<dbReference type="InterPro" id="IPR050416">
    <property type="entry name" value="FAD-linked_Oxidoreductase"/>
</dbReference>
<dbReference type="InterPro" id="IPR006094">
    <property type="entry name" value="Oxid_FAD_bind_N"/>
</dbReference>
<evidence type="ECO:0000313" key="8">
    <source>
        <dbReference type="Proteomes" id="UP000198362"/>
    </source>
</evidence>
<organism evidence="7 8">
    <name type="scientific">Asanoa hainanensis</name>
    <dbReference type="NCBI Taxonomy" id="560556"/>
    <lineage>
        <taxon>Bacteria</taxon>
        <taxon>Bacillati</taxon>
        <taxon>Actinomycetota</taxon>
        <taxon>Actinomycetes</taxon>
        <taxon>Micromonosporales</taxon>
        <taxon>Micromonosporaceae</taxon>
        <taxon>Asanoa</taxon>
    </lineage>
</organism>
<sequence length="452" mass="48607">MSIEKGLASGGVFLPGDEGYDQARTTWALAVDLRPAAVVFPRTVEEVATVVRAAAQAGLRVAPLGTGHNAHPLEGLDLSRTVLMRMSELKCIEIRGHTARVHAGDVWLPVVEKAAEHGLATLHGSSPDTGVVGYLLGGGLSWYARKHGLAANTVTAVELVTSDGMIVRADADHRPDLFWALRGGNGANFGVVTAIEFQLFPIETAYAGMLVWDMSEAHRVLSAWAPWSVTAPEAATTCFRLMRFPPIPEVPEVFRGRNLVFVDGAVLGDDEQAQAILAPLRALGPEIDTFTRVPVSTLPRLHMDPEQPVPGGGRSVMLDDLPPAAIDRLMEAAGPGSGNTLNVIDIRQLGGALARIEPDAGAAARFDGQFLMLAAGILVGDLAKQTIADCERTVDAVAEWSRGRMYLNYDEVRGDPSRGFDWDDFTRLCHIRDAVDPTRLFQANHELPATPR</sequence>
<dbReference type="InterPro" id="IPR036318">
    <property type="entry name" value="FAD-bd_PCMH-like_sf"/>
</dbReference>
<dbReference type="EMBL" id="FZPH01000001">
    <property type="protein sequence ID" value="SNS65767.1"/>
    <property type="molecule type" value="Genomic_DNA"/>
</dbReference>
<evidence type="ECO:0000256" key="2">
    <source>
        <dbReference type="ARBA" id="ARBA00005466"/>
    </source>
</evidence>
<dbReference type="RefSeq" id="WP_089243781.1">
    <property type="nucleotide sequence ID" value="NZ_FZPH01000001.1"/>
</dbReference>
<evidence type="ECO:0000313" key="7">
    <source>
        <dbReference type="EMBL" id="SNS65767.1"/>
    </source>
</evidence>
<keyword evidence="8" id="KW-1185">Reference proteome</keyword>
<dbReference type="Gene3D" id="3.30.465.10">
    <property type="match status" value="1"/>
</dbReference>
<keyword evidence="3" id="KW-0285">Flavoprotein</keyword>
<dbReference type="PROSITE" id="PS00862">
    <property type="entry name" value="OX2_COVAL_FAD"/>
    <property type="match status" value="1"/>
</dbReference>
<gene>
    <name evidence="7" type="ORF">SAMN05421812_101288</name>
</gene>
<dbReference type="PANTHER" id="PTHR42973">
    <property type="entry name" value="BINDING OXIDOREDUCTASE, PUTATIVE (AFU_ORTHOLOGUE AFUA_1G17690)-RELATED"/>
    <property type="match status" value="1"/>
</dbReference>
<evidence type="ECO:0000256" key="5">
    <source>
        <dbReference type="ARBA" id="ARBA00023002"/>
    </source>
</evidence>